<protein>
    <recommendedName>
        <fullName evidence="3">HTH luxR-type domain-containing protein</fullName>
    </recommendedName>
</protein>
<reference evidence="1 2" key="1">
    <citation type="submission" date="2022-06" db="EMBL/GenBank/DDBJ databases">
        <title>Halogeometricum sp. a new haloarchaeum isolate from saline soil.</title>
        <authorList>
            <person name="Strakova D."/>
            <person name="Galisteo C."/>
            <person name="Sanchez-Porro C."/>
            <person name="Ventosa A."/>
        </authorList>
    </citation>
    <scope>NUCLEOTIDE SEQUENCE [LARGE SCALE GENOMIC DNA]</scope>
    <source>
        <strain evidence="1 2">S1BR25-6</strain>
    </source>
</reference>
<evidence type="ECO:0000313" key="2">
    <source>
        <dbReference type="Proteomes" id="UP001257060"/>
    </source>
</evidence>
<evidence type="ECO:0000313" key="1">
    <source>
        <dbReference type="EMBL" id="MDS0300215.1"/>
    </source>
</evidence>
<accession>A0ABU2GHD7</accession>
<evidence type="ECO:0008006" key="3">
    <source>
        <dbReference type="Google" id="ProtNLM"/>
    </source>
</evidence>
<keyword evidence="2" id="KW-1185">Reference proteome</keyword>
<proteinExistence type="predicted"/>
<dbReference type="RefSeq" id="WP_310925108.1">
    <property type="nucleotide sequence ID" value="NZ_JAMQOP010000003.1"/>
</dbReference>
<dbReference type="SUPFAM" id="SSF46894">
    <property type="entry name" value="C-terminal effector domain of the bipartite response regulators"/>
    <property type="match status" value="1"/>
</dbReference>
<sequence length="209" mass="23377">MSSEEEISLDSQTAQDQLEILRLVSKGDDVLVRLEDGRRSSGSVIDIVENGSPDGPTEIHVQYLDYGSGPTTNERPSHTVSIARGENGEYSEAQLSCFWTDTGRVRREDLGSVESVWPDYTMLSKRLHLSEREAAFVVLSEMGMSESRIADQWNCDEKDVDFLKITLRRKYETAKETADRLEALVAGVDPISFGPSRRLPTRTSTSRSD</sequence>
<comment type="caution">
    <text evidence="1">The sequence shown here is derived from an EMBL/GenBank/DDBJ whole genome shotgun (WGS) entry which is preliminary data.</text>
</comment>
<gene>
    <name evidence="1" type="ORF">NDI76_15820</name>
</gene>
<organism evidence="1 2">
    <name type="scientific">Halogeometricum salsisoli</name>
    <dbReference type="NCBI Taxonomy" id="2950536"/>
    <lineage>
        <taxon>Archaea</taxon>
        <taxon>Methanobacteriati</taxon>
        <taxon>Methanobacteriota</taxon>
        <taxon>Stenosarchaea group</taxon>
        <taxon>Halobacteria</taxon>
        <taxon>Halobacteriales</taxon>
        <taxon>Haloferacaceae</taxon>
        <taxon>Halogeometricum</taxon>
    </lineage>
</organism>
<name>A0ABU2GHD7_9EURY</name>
<dbReference type="Proteomes" id="UP001257060">
    <property type="component" value="Unassembled WGS sequence"/>
</dbReference>
<dbReference type="EMBL" id="JAMQOP010000003">
    <property type="protein sequence ID" value="MDS0300215.1"/>
    <property type="molecule type" value="Genomic_DNA"/>
</dbReference>
<dbReference type="InterPro" id="IPR016032">
    <property type="entry name" value="Sig_transdc_resp-reg_C-effctor"/>
</dbReference>